<keyword evidence="4 12" id="KW-0548">Nucleotidyltransferase</keyword>
<evidence type="ECO:0000256" key="3">
    <source>
        <dbReference type="ARBA" id="ARBA00022679"/>
    </source>
</evidence>
<dbReference type="Gene3D" id="2.40.50.730">
    <property type="match status" value="1"/>
</dbReference>
<evidence type="ECO:0000256" key="6">
    <source>
        <dbReference type="ARBA" id="ARBA00022723"/>
    </source>
</evidence>
<dbReference type="Gene3D" id="6.10.10.100">
    <property type="match status" value="1"/>
</dbReference>
<dbReference type="Pfam" id="PF12254">
    <property type="entry name" value="DNA_pol_alpha_N"/>
    <property type="match status" value="1"/>
</dbReference>
<sequence>MADDEQPIVTGRRRTRGPEASARSSALERLKALRQGGRRSEGADRFQIKMEKPIYDTVAEDEYDAFVAKRRDEFRGFIEDDDGLGYYDDGEEEDWTRGGVPPSSDESDGDNRPKRKKVEKKEKEKEPRPKKPNSSLTAAAAMMGKQRLSSMFTSSVFNKSNDKAKGLSCDSIVDDVIAEFAPDEADREKRRRGQPARSFVPIASVRSERASNGAVDLSGRPELDRIVANGSGSVHIKEMAEDSEGKKELDFENCQPQIEQFHDFSDNSEVTEEKTVDSVEVKAEPVVKKEDVFTLNAKIKEDKDPASSAMAGWKAVMTGGAGVTGAGGIVEVKSGSNGEGSSNFDLESDGSLPFYILDAYEEFYGPNMGTVYLFGKVKVGSTYQSCCAVVKNMQRCVYAIPNSPLFQTDEMMKLEKDAEESRISSADFRKQLHDAASELKSEIAKKLLDLNVSAFSMAPVKRNYAFERSDIPAGENYVLKINYPFQDPPLSADLKGETFCALLGTHCSALEHFLVKRKIKGPSWLSVSKFSICPAPQRVSWCKFEVIVNSPKDIKVSASTKKTVDIPLVVVTAISLKTIINEKQNVNEIVSASVVCCDKAKIDTPVKDSEWKSPDMLSHFTVVRKLDGGIFPMGFTKEATDKNSKAGSNVLSIEGSERALLNRLFIELYKLDSDVLVGHNISGFDLDVLLHRAQVCRVPSSMWSKIGRLKRSVMPKLAKGNTIFGSGASPGIMSCIAGRLLCDTYLCSRDLLKEVSYSLTQLAQTQLGQNRKEITPHDIPRMFQNSEFLMELIEYGETDAWLSMGLMFHLSVLPLTRQLTNISGNLWGKTLQGARAQRVEYLLLHAFHAKKYIVPDKIPHLKETKLTKRRTNKGKKGPAYAGGLVLEPKRGLYDKYILLLDFNSLYPSIIQEYNICFTTVEGSSEELVSHLPSSKKTGLLPELLKNLVERRRKVKSWMKNASGLKFQQLDIQQQALKLTANSMYGCLGFSNSRFYAKPLAELITLRGREILQSTVDLVQNNLNLEVIYGDTDSIMIYSGLDDSTKAKAIRSESNSRECLLLKKKKYAAVKELTKNEKKYEVIECKGLDMVRRDWSLLSKELGDFCLSQILSGGSSEDVVESIHNSLMKVQEDMRKGQVALEKYIITKTLTKPPEAYPDAKNQPHVQVALRLRQRGYSTGCSVGDTVPYIICCEALSTDNSTGIAQRARHPDELKQEDGKWMIDIDYYLSQQIHPVVSRLCASIQGTSPQRLADCLGIDSSKFKSNSSEAVRNDPSSLFFSVNDEERYRGCECLILACPSCSGTFDLSNHLQLHCQEECDVGRLSPVMIANQVKRQAEGFVSMYYRGIMTCDDETCKYTTRSLNLRLVGDSERGTVCPDYPRCNGRLVRKYTEADLYKQLSFFCHILDTVRCIEKMEPKTRLTVELELAKIRPIVTLAASTAERIRDRCAYGWIQLQDLFVTV</sequence>
<dbReference type="FunFam" id="1.10.132.60:FF:000004">
    <property type="entry name" value="DNA polymerase"/>
    <property type="match status" value="1"/>
</dbReference>
<organism evidence="18 19">
    <name type="scientific">Rubus argutus</name>
    <name type="common">Southern blackberry</name>
    <dbReference type="NCBI Taxonomy" id="59490"/>
    <lineage>
        <taxon>Eukaryota</taxon>
        <taxon>Viridiplantae</taxon>
        <taxon>Streptophyta</taxon>
        <taxon>Embryophyta</taxon>
        <taxon>Tracheophyta</taxon>
        <taxon>Spermatophyta</taxon>
        <taxon>Magnoliopsida</taxon>
        <taxon>eudicotyledons</taxon>
        <taxon>Gunneridae</taxon>
        <taxon>Pentapetalae</taxon>
        <taxon>rosids</taxon>
        <taxon>fabids</taxon>
        <taxon>Rosales</taxon>
        <taxon>Rosaceae</taxon>
        <taxon>Rosoideae</taxon>
        <taxon>Rosoideae incertae sedis</taxon>
        <taxon>Rubus</taxon>
    </lineage>
</organism>
<dbReference type="SUPFAM" id="SSF56672">
    <property type="entry name" value="DNA/RNA polymerases"/>
    <property type="match status" value="1"/>
</dbReference>
<keyword evidence="7" id="KW-0863">Zinc-finger</keyword>
<feature type="region of interest" description="Disordered" evidence="13">
    <location>
        <begin position="79"/>
        <end position="143"/>
    </location>
</feature>
<dbReference type="FunFam" id="3.30.70.2820:FF:000002">
    <property type="entry name" value="DNA polymerase"/>
    <property type="match status" value="1"/>
</dbReference>
<dbReference type="GO" id="GO:0003682">
    <property type="term" value="F:chromatin binding"/>
    <property type="evidence" value="ECO:0007669"/>
    <property type="project" value="TreeGrafter"/>
</dbReference>
<dbReference type="InterPro" id="IPR043502">
    <property type="entry name" value="DNA/RNA_pol_sf"/>
</dbReference>
<dbReference type="GO" id="GO:0006272">
    <property type="term" value="P:leading strand elongation"/>
    <property type="evidence" value="ECO:0007669"/>
    <property type="project" value="TreeGrafter"/>
</dbReference>
<dbReference type="Proteomes" id="UP001457282">
    <property type="component" value="Unassembled WGS sequence"/>
</dbReference>
<dbReference type="InterPro" id="IPR045846">
    <property type="entry name" value="POLBc_alpha"/>
</dbReference>
<protein>
    <recommendedName>
        <fullName evidence="12">DNA polymerase</fullName>
        <ecNumber evidence="12">2.7.7.7</ecNumber>
    </recommendedName>
</protein>
<dbReference type="PRINTS" id="PR00106">
    <property type="entry name" value="DNAPOLB"/>
</dbReference>
<comment type="caution">
    <text evidence="18">The sequence shown here is derived from an EMBL/GenBank/DDBJ whole genome shotgun (WGS) entry which is preliminary data.</text>
</comment>
<dbReference type="InterPro" id="IPR006172">
    <property type="entry name" value="DNA-dir_DNA_pol_B"/>
</dbReference>
<feature type="domain" description="DNA polymerase alpha catalytic subunit N-terminal" evidence="17">
    <location>
        <begin position="27"/>
        <end position="95"/>
    </location>
</feature>
<dbReference type="GO" id="GO:1902975">
    <property type="term" value="P:mitotic DNA replication initiation"/>
    <property type="evidence" value="ECO:0007669"/>
    <property type="project" value="InterPro"/>
</dbReference>
<keyword evidence="11" id="KW-0539">Nucleus</keyword>
<dbReference type="PANTHER" id="PTHR45861">
    <property type="entry name" value="DNA POLYMERASE ALPHA CATALYTIC SUBUNIT"/>
    <property type="match status" value="1"/>
</dbReference>
<dbReference type="GO" id="GO:0003887">
    <property type="term" value="F:DNA-directed DNA polymerase activity"/>
    <property type="evidence" value="ECO:0007669"/>
    <property type="project" value="UniProtKB-KW"/>
</dbReference>
<evidence type="ECO:0000256" key="2">
    <source>
        <dbReference type="ARBA" id="ARBA00005755"/>
    </source>
</evidence>
<gene>
    <name evidence="18" type="ORF">M0R45_005334</name>
</gene>
<dbReference type="Gene3D" id="1.10.287.690">
    <property type="entry name" value="Helix hairpin bin"/>
    <property type="match status" value="1"/>
</dbReference>
<dbReference type="GO" id="GO:0003688">
    <property type="term" value="F:DNA replication origin binding"/>
    <property type="evidence" value="ECO:0007669"/>
    <property type="project" value="TreeGrafter"/>
</dbReference>
<dbReference type="EMBL" id="JBEDUW010000001">
    <property type="protein sequence ID" value="KAK9949823.1"/>
    <property type="molecule type" value="Genomic_DNA"/>
</dbReference>
<dbReference type="InterPro" id="IPR023211">
    <property type="entry name" value="DNA_pol_palm_dom_sf"/>
</dbReference>
<dbReference type="Gene3D" id="3.30.420.10">
    <property type="entry name" value="Ribonuclease H-like superfamily/Ribonuclease H"/>
    <property type="match status" value="1"/>
</dbReference>
<dbReference type="InterPro" id="IPR006134">
    <property type="entry name" value="DNA-dir_DNA_pol_B_multi_dom"/>
</dbReference>
<dbReference type="InterPro" id="IPR038256">
    <property type="entry name" value="Pol_alpha_znc_sf"/>
</dbReference>
<evidence type="ECO:0000256" key="11">
    <source>
        <dbReference type="ARBA" id="ARBA00023242"/>
    </source>
</evidence>
<evidence type="ECO:0000259" key="16">
    <source>
        <dbReference type="Pfam" id="PF08996"/>
    </source>
</evidence>
<evidence type="ECO:0000256" key="9">
    <source>
        <dbReference type="ARBA" id="ARBA00022932"/>
    </source>
</evidence>
<feature type="compositionally biased region" description="Acidic residues" evidence="13">
    <location>
        <begin position="79"/>
        <end position="94"/>
    </location>
</feature>
<dbReference type="InterPro" id="IPR042087">
    <property type="entry name" value="DNA_pol_B_thumb"/>
</dbReference>
<dbReference type="FunFam" id="1.10.287.690:FF:000004">
    <property type="entry name" value="DNA polymerase"/>
    <property type="match status" value="1"/>
</dbReference>
<dbReference type="CDD" id="cd05532">
    <property type="entry name" value="POLBc_alpha"/>
    <property type="match status" value="1"/>
</dbReference>
<evidence type="ECO:0000256" key="12">
    <source>
        <dbReference type="RuleBase" id="RU000442"/>
    </source>
</evidence>
<evidence type="ECO:0000256" key="7">
    <source>
        <dbReference type="ARBA" id="ARBA00022771"/>
    </source>
</evidence>
<evidence type="ECO:0000256" key="8">
    <source>
        <dbReference type="ARBA" id="ARBA00022833"/>
    </source>
</evidence>
<dbReference type="InterPro" id="IPR036397">
    <property type="entry name" value="RNaseH_sf"/>
</dbReference>
<evidence type="ECO:0000256" key="4">
    <source>
        <dbReference type="ARBA" id="ARBA00022695"/>
    </source>
</evidence>
<evidence type="ECO:0000256" key="1">
    <source>
        <dbReference type="ARBA" id="ARBA00004123"/>
    </source>
</evidence>
<name>A0AAW1YMF9_RUBAR</name>
<feature type="compositionally biased region" description="Basic and acidic residues" evidence="13">
    <location>
        <begin position="119"/>
        <end position="129"/>
    </location>
</feature>
<dbReference type="CDD" id="cd05776">
    <property type="entry name" value="DNA_polB_alpha_exo"/>
    <property type="match status" value="1"/>
</dbReference>
<comment type="subcellular location">
    <subcellularLocation>
        <location evidence="1">Nucleus</location>
    </subcellularLocation>
</comment>
<feature type="domain" description="DNA-directed DNA polymerase family B exonuclease" evidence="15">
    <location>
        <begin position="506"/>
        <end position="760"/>
    </location>
</feature>
<evidence type="ECO:0000313" key="18">
    <source>
        <dbReference type="EMBL" id="KAK9949823.1"/>
    </source>
</evidence>
<dbReference type="PROSITE" id="PS00116">
    <property type="entry name" value="DNA_POLYMERASE_B"/>
    <property type="match status" value="1"/>
</dbReference>
<keyword evidence="5 12" id="KW-0235">DNA replication</keyword>
<keyword evidence="19" id="KW-1185">Reference proteome</keyword>
<dbReference type="Gene3D" id="3.90.1600.10">
    <property type="entry name" value="Palm domain of DNA polymerase"/>
    <property type="match status" value="1"/>
</dbReference>
<accession>A0AAW1YMF9</accession>
<dbReference type="GO" id="GO:0000166">
    <property type="term" value="F:nucleotide binding"/>
    <property type="evidence" value="ECO:0007669"/>
    <property type="project" value="InterPro"/>
</dbReference>
<comment type="similarity">
    <text evidence="2 12">Belongs to the DNA polymerase type-B family.</text>
</comment>
<dbReference type="FunFam" id="3.30.420.10:FF:000043">
    <property type="entry name" value="DNA polymerase"/>
    <property type="match status" value="1"/>
</dbReference>
<feature type="domain" description="Zinc finger DNA-directed DNA polymerase family B alpha" evidence="16">
    <location>
        <begin position="1281"/>
        <end position="1459"/>
    </location>
</feature>
<dbReference type="PANTHER" id="PTHR45861:SF1">
    <property type="entry name" value="DNA POLYMERASE ALPHA CATALYTIC SUBUNIT"/>
    <property type="match status" value="1"/>
</dbReference>
<dbReference type="Gene3D" id="1.10.3200.20">
    <property type="entry name" value="DNA Polymerase alpha, zinc finger"/>
    <property type="match status" value="1"/>
</dbReference>
<keyword evidence="8" id="KW-0862">Zinc</keyword>
<dbReference type="NCBIfam" id="TIGR00592">
    <property type="entry name" value="pol2"/>
    <property type="match status" value="1"/>
</dbReference>
<keyword evidence="6" id="KW-0479">Metal-binding</keyword>
<feature type="region of interest" description="Disordered" evidence="13">
    <location>
        <begin position="1"/>
        <end position="26"/>
    </location>
</feature>
<evidence type="ECO:0000256" key="13">
    <source>
        <dbReference type="SAM" id="MobiDB-lite"/>
    </source>
</evidence>
<dbReference type="InterPro" id="IPR024647">
    <property type="entry name" value="DNA_pol_a_cat_su_N"/>
</dbReference>
<dbReference type="InterPro" id="IPR006133">
    <property type="entry name" value="DNA-dir_DNA_pol_B_exonuc"/>
</dbReference>
<evidence type="ECO:0000259" key="14">
    <source>
        <dbReference type="Pfam" id="PF00136"/>
    </source>
</evidence>
<comment type="catalytic activity">
    <reaction evidence="12">
        <text>DNA(n) + a 2'-deoxyribonucleoside 5'-triphosphate = DNA(n+1) + diphosphate</text>
        <dbReference type="Rhea" id="RHEA:22508"/>
        <dbReference type="Rhea" id="RHEA-COMP:17339"/>
        <dbReference type="Rhea" id="RHEA-COMP:17340"/>
        <dbReference type="ChEBI" id="CHEBI:33019"/>
        <dbReference type="ChEBI" id="CHEBI:61560"/>
        <dbReference type="ChEBI" id="CHEBI:173112"/>
        <dbReference type="EC" id="2.7.7.7"/>
    </reaction>
</comment>
<dbReference type="Pfam" id="PF08996">
    <property type="entry name" value="zf-DNA_Pol"/>
    <property type="match status" value="1"/>
</dbReference>
<keyword evidence="10 12" id="KW-0238">DNA-binding</keyword>
<dbReference type="GO" id="GO:0003697">
    <property type="term" value="F:single-stranded DNA binding"/>
    <property type="evidence" value="ECO:0007669"/>
    <property type="project" value="TreeGrafter"/>
</dbReference>
<dbReference type="SMART" id="SM00486">
    <property type="entry name" value="POLBc"/>
    <property type="match status" value="1"/>
</dbReference>
<evidence type="ECO:0000256" key="5">
    <source>
        <dbReference type="ARBA" id="ARBA00022705"/>
    </source>
</evidence>
<evidence type="ECO:0000259" key="17">
    <source>
        <dbReference type="Pfam" id="PF12254"/>
    </source>
</evidence>
<dbReference type="Pfam" id="PF03104">
    <property type="entry name" value="DNA_pol_B_exo1"/>
    <property type="match status" value="1"/>
</dbReference>
<dbReference type="SUPFAM" id="SSF53098">
    <property type="entry name" value="Ribonuclease H-like"/>
    <property type="match status" value="1"/>
</dbReference>
<feature type="domain" description="DNA-directed DNA polymerase family B multifunctional" evidence="14">
    <location>
        <begin position="826"/>
        <end position="1243"/>
    </location>
</feature>
<dbReference type="GO" id="GO:0005658">
    <property type="term" value="C:alpha DNA polymerase:primase complex"/>
    <property type="evidence" value="ECO:0007669"/>
    <property type="project" value="TreeGrafter"/>
</dbReference>
<dbReference type="GO" id="GO:0006273">
    <property type="term" value="P:lagging strand elongation"/>
    <property type="evidence" value="ECO:0007669"/>
    <property type="project" value="TreeGrafter"/>
</dbReference>
<evidence type="ECO:0000259" key="15">
    <source>
        <dbReference type="Pfam" id="PF03104"/>
    </source>
</evidence>
<proteinExistence type="inferred from homology"/>
<keyword evidence="9 12" id="KW-0239">DNA-directed DNA polymerase</keyword>
<dbReference type="InterPro" id="IPR012337">
    <property type="entry name" value="RNaseH-like_sf"/>
</dbReference>
<dbReference type="Gene3D" id="1.10.132.60">
    <property type="entry name" value="DNA polymerase family B, C-terminal domain"/>
    <property type="match status" value="1"/>
</dbReference>
<dbReference type="GO" id="GO:0008270">
    <property type="term" value="F:zinc ion binding"/>
    <property type="evidence" value="ECO:0007669"/>
    <property type="project" value="UniProtKB-KW"/>
</dbReference>
<dbReference type="Pfam" id="PF00136">
    <property type="entry name" value="DNA_pol_B"/>
    <property type="match status" value="1"/>
</dbReference>
<evidence type="ECO:0000313" key="19">
    <source>
        <dbReference type="Proteomes" id="UP001457282"/>
    </source>
</evidence>
<dbReference type="InterPro" id="IPR015088">
    <property type="entry name" value="Znf_DNA-dir_DNA_pol_B_alpha"/>
</dbReference>
<dbReference type="Gene3D" id="3.30.70.2820">
    <property type="match status" value="1"/>
</dbReference>
<evidence type="ECO:0000256" key="10">
    <source>
        <dbReference type="ARBA" id="ARBA00023125"/>
    </source>
</evidence>
<reference evidence="18 19" key="1">
    <citation type="journal article" date="2023" name="G3 (Bethesda)">
        <title>A chromosome-length genome assembly and annotation of blackberry (Rubus argutus, cv. 'Hillquist').</title>
        <authorList>
            <person name="Bruna T."/>
            <person name="Aryal R."/>
            <person name="Dudchenko O."/>
            <person name="Sargent D.J."/>
            <person name="Mead D."/>
            <person name="Buti M."/>
            <person name="Cavallini A."/>
            <person name="Hytonen T."/>
            <person name="Andres J."/>
            <person name="Pham M."/>
            <person name="Weisz D."/>
            <person name="Mascagni F."/>
            <person name="Usai G."/>
            <person name="Natali L."/>
            <person name="Bassil N."/>
            <person name="Fernandez G.E."/>
            <person name="Lomsadze A."/>
            <person name="Armour M."/>
            <person name="Olukolu B."/>
            <person name="Poorten T."/>
            <person name="Britton C."/>
            <person name="Davik J."/>
            <person name="Ashrafi H."/>
            <person name="Aiden E.L."/>
            <person name="Borodovsky M."/>
            <person name="Worthington M."/>
        </authorList>
    </citation>
    <scope>NUCLEOTIDE SEQUENCE [LARGE SCALE GENOMIC DNA]</scope>
    <source>
        <strain evidence="18">PI 553951</strain>
    </source>
</reference>
<keyword evidence="3 12" id="KW-0808">Transferase</keyword>
<dbReference type="EC" id="2.7.7.7" evidence="12"/>
<dbReference type="InterPro" id="IPR017964">
    <property type="entry name" value="DNA-dir_DNA_pol_B_CS"/>
</dbReference>